<comment type="catalytic activity">
    <reaction evidence="1">
        <text>ATP + protein L-histidine = ADP + protein N-phospho-L-histidine.</text>
        <dbReference type="EC" id="2.7.13.3"/>
    </reaction>
</comment>
<dbReference type="Pfam" id="PF00072">
    <property type="entry name" value="Response_reg"/>
    <property type="match status" value="1"/>
</dbReference>
<evidence type="ECO:0000256" key="1">
    <source>
        <dbReference type="ARBA" id="ARBA00000085"/>
    </source>
</evidence>
<dbReference type="FunFam" id="3.30.565.10:FF:000023">
    <property type="entry name" value="PAS domain-containing sensor histidine kinase"/>
    <property type="match status" value="1"/>
</dbReference>
<dbReference type="Pfam" id="PF07695">
    <property type="entry name" value="7TMR-DISM_7TM"/>
    <property type="match status" value="1"/>
</dbReference>
<dbReference type="PROSITE" id="PS50110">
    <property type="entry name" value="RESPONSE_REGULATORY"/>
    <property type="match status" value="1"/>
</dbReference>
<dbReference type="Proteomes" id="UP000639396">
    <property type="component" value="Unassembled WGS sequence"/>
</dbReference>
<evidence type="ECO:0000256" key="7">
    <source>
        <dbReference type="ARBA" id="ARBA00022741"/>
    </source>
</evidence>
<evidence type="ECO:0000256" key="6">
    <source>
        <dbReference type="ARBA" id="ARBA00022679"/>
    </source>
</evidence>
<keyword evidence="5 12" id="KW-0597">Phosphoprotein</keyword>
<dbReference type="RefSeq" id="WP_190931712.1">
    <property type="nucleotide sequence ID" value="NZ_JACXJA010000052.1"/>
</dbReference>
<evidence type="ECO:0000256" key="2">
    <source>
        <dbReference type="ARBA" id="ARBA00004236"/>
    </source>
</evidence>
<keyword evidence="4" id="KW-1003">Cell membrane</keyword>
<protein>
    <recommendedName>
        <fullName evidence="3">histidine kinase</fullName>
        <ecNumber evidence="3">2.7.13.3</ecNumber>
    </recommendedName>
</protein>
<dbReference type="SUPFAM" id="SSF47384">
    <property type="entry name" value="Homodimeric domain of signal transducing histidine kinase"/>
    <property type="match status" value="1"/>
</dbReference>
<feature type="domain" description="Response regulatory" evidence="15">
    <location>
        <begin position="716"/>
        <end position="832"/>
    </location>
</feature>
<sequence length="1052" mass="117240">MKRTSQTFAWKYVVLFIVFLLLLLGLRSLWFQYSAGASPTAVQGVLDLRGWDLGGKRTIPLNGEWELYPEVLASGKDWRSAGPEPRYIQVPGSWEEAAGEREDSPFGYGTYRLRILIDPLLDEPYTFWIIDIQAASRLHINGKLAGEFGQAGESADVYKPRATSYTASFENVGLTEIELLVTVSNFDNPIQGGIAKPIRFGSQAAVDTERWYSIGFQLVTFIVLLLHGLYAVVLFLFNPRQKAFLVFFLLLVAAGISIVSDHDKLLLLWLQLNYTWALKIRMLSYMWLTFFMVLLARYFSDTPSGSTRFRLYAAVLGAYSAFIVAAPATLVYYSYGFRVFSVLYMLPFIWFVYLIGRMVRRKEPDAFFLLVAATSIASSVIWGLIGPYGKVSAIYYPIDIIAAIVGFSAYWFKRYVRNAQDNAKLNEQLRKSDKLKDQFLAQTSHELRTPLHAIMNIARTVANREKPVIGGRSLRDMELLVSISRQMSRLLDDLLDVVRLKEERIQLHRKPVHVQSVASGVMGMLVFMTDNKPIALQVDIPESMPPVLADEKRLVQIIQNLVHNAITYTNEGSVTMTAEAKDGMLVTYVTDTGSGMDEETLARIFLPYEQGTPGLDRSRGIGLGLSICKQLVELQGGTLTVRSEPGKGSEFSFTLPLAAVSESESSSSAPAFGLPAEEEIAAADRTGTDRPPDGDKLVAASPLPDVSPPLAAGKIHILVVDDDPINLKVLSGILSAESYQVRTTTSPRQALELLAAGQWDLVIADVMMPEMSGYELTRRIRERYAISELPVLLLTARSQPEDSYAGFQAGANDYVTKPVDALDLKYRIWSLAAVKQSLKERLRMEAAYLQSQIHPHFLFNTLNSIMALSELDTDKMRKLGDAFTSYLRISFDFLNAGELVGLSHELELVEAYLYIEKERFEERLTVVWEVEPDIELLLPPLTIQPLVENAVKHGVCSRVQGGTVRIRILRLQGAVHFEVQDDGRGMDEETVNRLLSRTTSRGGIGLINTNRRLKQLYGKGLSVRSQPGEGTSVSFEIPDAVRSAQAALADEA</sequence>
<evidence type="ECO:0000256" key="12">
    <source>
        <dbReference type="PROSITE-ProRule" id="PRU00169"/>
    </source>
</evidence>
<dbReference type="SUPFAM" id="SSF49785">
    <property type="entry name" value="Galactose-binding domain-like"/>
    <property type="match status" value="1"/>
</dbReference>
<dbReference type="Gene3D" id="1.10.287.130">
    <property type="match status" value="1"/>
</dbReference>
<dbReference type="PANTHER" id="PTHR43047">
    <property type="entry name" value="TWO-COMPONENT HISTIDINE PROTEIN KINASE"/>
    <property type="match status" value="1"/>
</dbReference>
<dbReference type="AlphaFoldDB" id="A0A927CG89"/>
<accession>A0A927CG89</accession>
<feature type="transmembrane region" description="Helical" evidence="13">
    <location>
        <begin position="243"/>
        <end position="260"/>
    </location>
</feature>
<dbReference type="SUPFAM" id="SSF52172">
    <property type="entry name" value="CheY-like"/>
    <property type="match status" value="1"/>
</dbReference>
<gene>
    <name evidence="16" type="ORF">IDH45_29320</name>
</gene>
<evidence type="ECO:0000256" key="11">
    <source>
        <dbReference type="ARBA" id="ARBA00023136"/>
    </source>
</evidence>
<dbReference type="InterPro" id="IPR001789">
    <property type="entry name" value="Sig_transdc_resp-reg_receiver"/>
</dbReference>
<keyword evidence="7" id="KW-0547">Nucleotide-binding</keyword>
<evidence type="ECO:0000256" key="9">
    <source>
        <dbReference type="ARBA" id="ARBA00022840"/>
    </source>
</evidence>
<dbReference type="EMBL" id="JACXJA010000052">
    <property type="protein sequence ID" value="MBD2866093.1"/>
    <property type="molecule type" value="Genomic_DNA"/>
</dbReference>
<dbReference type="CDD" id="cd00082">
    <property type="entry name" value="HisKA"/>
    <property type="match status" value="1"/>
</dbReference>
<dbReference type="SMART" id="SM00448">
    <property type="entry name" value="REC"/>
    <property type="match status" value="1"/>
</dbReference>
<keyword evidence="17" id="KW-1185">Reference proteome</keyword>
<keyword evidence="11 13" id="KW-0472">Membrane</keyword>
<evidence type="ECO:0000256" key="8">
    <source>
        <dbReference type="ARBA" id="ARBA00022777"/>
    </source>
</evidence>
<keyword evidence="13" id="KW-0812">Transmembrane</keyword>
<feature type="transmembrane region" description="Helical" evidence="13">
    <location>
        <begin position="211"/>
        <end position="236"/>
    </location>
</feature>
<evidence type="ECO:0000256" key="4">
    <source>
        <dbReference type="ARBA" id="ARBA00022475"/>
    </source>
</evidence>
<keyword evidence="13" id="KW-1133">Transmembrane helix</keyword>
<keyword evidence="9" id="KW-0067">ATP-binding</keyword>
<evidence type="ECO:0000256" key="13">
    <source>
        <dbReference type="SAM" id="Phobius"/>
    </source>
</evidence>
<dbReference type="InterPro" id="IPR010559">
    <property type="entry name" value="Sig_transdc_His_kin_internal"/>
</dbReference>
<dbReference type="SUPFAM" id="SSF55874">
    <property type="entry name" value="ATPase domain of HSP90 chaperone/DNA topoisomerase II/histidine kinase"/>
    <property type="match status" value="2"/>
</dbReference>
<keyword evidence="10" id="KW-0902">Two-component regulatory system</keyword>
<dbReference type="Gene3D" id="3.40.50.2300">
    <property type="match status" value="1"/>
</dbReference>
<feature type="domain" description="Histidine kinase" evidence="14">
    <location>
        <begin position="943"/>
        <end position="1041"/>
    </location>
</feature>
<dbReference type="InterPro" id="IPR036890">
    <property type="entry name" value="HATPase_C_sf"/>
</dbReference>
<dbReference type="Pfam" id="PF02518">
    <property type="entry name" value="HATPase_c"/>
    <property type="match status" value="2"/>
</dbReference>
<dbReference type="InterPro" id="IPR005467">
    <property type="entry name" value="His_kinase_dom"/>
</dbReference>
<dbReference type="InterPro" id="IPR003594">
    <property type="entry name" value="HATPase_dom"/>
</dbReference>
<evidence type="ECO:0000259" key="15">
    <source>
        <dbReference type="PROSITE" id="PS50110"/>
    </source>
</evidence>
<proteinExistence type="predicted"/>
<dbReference type="Gene3D" id="2.60.120.260">
    <property type="entry name" value="Galactose-binding domain-like"/>
    <property type="match status" value="1"/>
</dbReference>
<feature type="transmembrane region" description="Helical" evidence="13">
    <location>
        <begin position="367"/>
        <end position="388"/>
    </location>
</feature>
<dbReference type="InterPro" id="IPR003661">
    <property type="entry name" value="HisK_dim/P_dom"/>
</dbReference>
<dbReference type="PRINTS" id="PR00344">
    <property type="entry name" value="BCTRLSENSOR"/>
</dbReference>
<comment type="caution">
    <text evidence="16">The sequence shown here is derived from an EMBL/GenBank/DDBJ whole genome shotgun (WGS) entry which is preliminary data.</text>
</comment>
<dbReference type="InterPro" id="IPR011623">
    <property type="entry name" value="7TMR_DISM_rcpt_extracell_dom1"/>
</dbReference>
<dbReference type="PROSITE" id="PS50109">
    <property type="entry name" value="HIS_KIN"/>
    <property type="match status" value="2"/>
</dbReference>
<evidence type="ECO:0000259" key="14">
    <source>
        <dbReference type="PROSITE" id="PS50109"/>
    </source>
</evidence>
<name>A0A927CG89_9BACL</name>
<reference evidence="16" key="1">
    <citation type="submission" date="2020-09" db="EMBL/GenBank/DDBJ databases">
        <title>A novel bacterium of genus Paenibacillus, isolated from South China Sea.</title>
        <authorList>
            <person name="Huang H."/>
            <person name="Mo K."/>
            <person name="Hu Y."/>
        </authorList>
    </citation>
    <scope>NUCLEOTIDE SEQUENCE</scope>
    <source>
        <strain evidence="16">IB182363</strain>
    </source>
</reference>
<feature type="transmembrane region" description="Helical" evidence="13">
    <location>
        <begin position="339"/>
        <end position="355"/>
    </location>
</feature>
<dbReference type="GO" id="GO:0005524">
    <property type="term" value="F:ATP binding"/>
    <property type="evidence" value="ECO:0007669"/>
    <property type="project" value="UniProtKB-KW"/>
</dbReference>
<dbReference type="Gene3D" id="3.30.565.10">
    <property type="entry name" value="Histidine kinase-like ATPase, C-terminal domain"/>
    <property type="match status" value="2"/>
</dbReference>
<feature type="domain" description="Histidine kinase" evidence="14">
    <location>
        <begin position="442"/>
        <end position="659"/>
    </location>
</feature>
<dbReference type="InterPro" id="IPR004358">
    <property type="entry name" value="Sig_transdc_His_kin-like_C"/>
</dbReference>
<dbReference type="SMART" id="SM00388">
    <property type="entry name" value="HisKA"/>
    <property type="match status" value="1"/>
</dbReference>
<feature type="transmembrane region" description="Helical" evidence="13">
    <location>
        <begin position="280"/>
        <end position="299"/>
    </location>
</feature>
<evidence type="ECO:0000256" key="3">
    <source>
        <dbReference type="ARBA" id="ARBA00012438"/>
    </source>
</evidence>
<dbReference type="GO" id="GO:0009927">
    <property type="term" value="F:histidine phosphotransfer kinase activity"/>
    <property type="evidence" value="ECO:0007669"/>
    <property type="project" value="TreeGrafter"/>
</dbReference>
<dbReference type="Pfam" id="PF00512">
    <property type="entry name" value="HisKA"/>
    <property type="match status" value="1"/>
</dbReference>
<evidence type="ECO:0000313" key="17">
    <source>
        <dbReference type="Proteomes" id="UP000639396"/>
    </source>
</evidence>
<feature type="transmembrane region" description="Helical" evidence="13">
    <location>
        <begin position="311"/>
        <end position="333"/>
    </location>
</feature>
<evidence type="ECO:0000256" key="5">
    <source>
        <dbReference type="ARBA" id="ARBA00022553"/>
    </source>
</evidence>
<feature type="transmembrane region" description="Helical" evidence="13">
    <location>
        <begin position="394"/>
        <end position="412"/>
    </location>
</feature>
<dbReference type="CDD" id="cd17574">
    <property type="entry name" value="REC_OmpR"/>
    <property type="match status" value="1"/>
</dbReference>
<dbReference type="InterPro" id="IPR008979">
    <property type="entry name" value="Galactose-bd-like_sf"/>
</dbReference>
<feature type="modified residue" description="4-aspartylphosphate" evidence="12">
    <location>
        <position position="765"/>
    </location>
</feature>
<dbReference type="EC" id="2.7.13.3" evidence="3"/>
<dbReference type="Pfam" id="PF06580">
    <property type="entry name" value="His_kinase"/>
    <property type="match status" value="1"/>
</dbReference>
<dbReference type="InterPro" id="IPR011006">
    <property type="entry name" value="CheY-like_superfamily"/>
</dbReference>
<dbReference type="InterPro" id="IPR036097">
    <property type="entry name" value="HisK_dim/P_sf"/>
</dbReference>
<keyword evidence="8" id="KW-0418">Kinase</keyword>
<dbReference type="SMART" id="SM00387">
    <property type="entry name" value="HATPase_c"/>
    <property type="match status" value="2"/>
</dbReference>
<keyword evidence="6" id="KW-0808">Transferase</keyword>
<comment type="subcellular location">
    <subcellularLocation>
        <location evidence="2">Cell membrane</location>
    </subcellularLocation>
</comment>
<dbReference type="PANTHER" id="PTHR43047:SF72">
    <property type="entry name" value="OSMOSENSING HISTIDINE PROTEIN KINASE SLN1"/>
    <property type="match status" value="1"/>
</dbReference>
<dbReference type="GO" id="GO:0000155">
    <property type="term" value="F:phosphorelay sensor kinase activity"/>
    <property type="evidence" value="ECO:0007669"/>
    <property type="project" value="InterPro"/>
</dbReference>
<organism evidence="16 17">
    <name type="scientific">Paenibacillus oceani</name>
    <dbReference type="NCBI Taxonomy" id="2772510"/>
    <lineage>
        <taxon>Bacteria</taxon>
        <taxon>Bacillati</taxon>
        <taxon>Bacillota</taxon>
        <taxon>Bacilli</taxon>
        <taxon>Bacillales</taxon>
        <taxon>Paenibacillaceae</taxon>
        <taxon>Paenibacillus</taxon>
    </lineage>
</organism>
<dbReference type="GO" id="GO:0005886">
    <property type="term" value="C:plasma membrane"/>
    <property type="evidence" value="ECO:0007669"/>
    <property type="project" value="UniProtKB-SubCell"/>
</dbReference>
<evidence type="ECO:0000256" key="10">
    <source>
        <dbReference type="ARBA" id="ARBA00023012"/>
    </source>
</evidence>
<evidence type="ECO:0000313" key="16">
    <source>
        <dbReference type="EMBL" id="MBD2866093.1"/>
    </source>
</evidence>